<reference evidence="2 3" key="1">
    <citation type="submission" date="2017-10" db="EMBL/GenBank/DDBJ databases">
        <title>Comparative genomics in systemic dimorphic fungi from Ajellomycetaceae.</title>
        <authorList>
            <person name="Munoz J.F."/>
            <person name="Mcewen J.G."/>
            <person name="Clay O.K."/>
            <person name="Cuomo C.A."/>
        </authorList>
    </citation>
    <scope>NUCLEOTIDE SEQUENCE [LARGE SCALE GENOMIC DNA]</scope>
    <source>
        <strain evidence="2 3">UAMH7299</strain>
    </source>
</reference>
<evidence type="ECO:0000256" key="1">
    <source>
        <dbReference type="SAM" id="MobiDB-lite"/>
    </source>
</evidence>
<dbReference type="EMBL" id="PDNA01000190">
    <property type="protein sequence ID" value="PGH05149.1"/>
    <property type="molecule type" value="Genomic_DNA"/>
</dbReference>
<dbReference type="AlphaFoldDB" id="A0A2B7X8C7"/>
<name>A0A2B7X8C7_POLH7</name>
<evidence type="ECO:0000313" key="2">
    <source>
        <dbReference type="EMBL" id="PGH05149.1"/>
    </source>
</evidence>
<protein>
    <submittedName>
        <fullName evidence="2">Uncharacterized protein</fullName>
    </submittedName>
</protein>
<keyword evidence="3" id="KW-1185">Reference proteome</keyword>
<feature type="region of interest" description="Disordered" evidence="1">
    <location>
        <begin position="1"/>
        <end position="78"/>
    </location>
</feature>
<evidence type="ECO:0000313" key="3">
    <source>
        <dbReference type="Proteomes" id="UP000224634"/>
    </source>
</evidence>
<proteinExistence type="predicted"/>
<organism evidence="2 3">
    <name type="scientific">Polytolypa hystricis (strain UAMH7299)</name>
    <dbReference type="NCBI Taxonomy" id="1447883"/>
    <lineage>
        <taxon>Eukaryota</taxon>
        <taxon>Fungi</taxon>
        <taxon>Dikarya</taxon>
        <taxon>Ascomycota</taxon>
        <taxon>Pezizomycotina</taxon>
        <taxon>Eurotiomycetes</taxon>
        <taxon>Eurotiomycetidae</taxon>
        <taxon>Onygenales</taxon>
        <taxon>Onygenales incertae sedis</taxon>
        <taxon>Polytolypa</taxon>
    </lineage>
</organism>
<sequence length="78" mass="8246">MAGEGACSKTPLKYERGGNNENSTNVNLFSTEHQSSEQLPSTSHTATSNINGREAQGNTITTNNTHPENGPNDANAND</sequence>
<gene>
    <name evidence="2" type="ORF">AJ80_08385</name>
</gene>
<feature type="compositionally biased region" description="Polar residues" evidence="1">
    <location>
        <begin position="19"/>
        <end position="78"/>
    </location>
</feature>
<dbReference type="Proteomes" id="UP000224634">
    <property type="component" value="Unassembled WGS sequence"/>
</dbReference>
<comment type="caution">
    <text evidence="2">The sequence shown here is derived from an EMBL/GenBank/DDBJ whole genome shotgun (WGS) entry which is preliminary data.</text>
</comment>
<accession>A0A2B7X8C7</accession>